<dbReference type="Proteomes" id="UP000683000">
    <property type="component" value="Unassembled WGS sequence"/>
</dbReference>
<comment type="caution">
    <text evidence="10">The sequence shown here is derived from an EMBL/GenBank/DDBJ whole genome shotgun (WGS) entry which is preliminary data.</text>
</comment>
<evidence type="ECO:0000259" key="9">
    <source>
        <dbReference type="Pfam" id="PF00940"/>
    </source>
</evidence>
<keyword evidence="11" id="KW-1185">Reference proteome</keyword>
<dbReference type="SUPFAM" id="SSF56672">
    <property type="entry name" value="DNA/RNA polymerases"/>
    <property type="match status" value="1"/>
</dbReference>
<comment type="similarity">
    <text evidence="1">Belongs to the phage and mitochondrial RNA polymerase family.</text>
</comment>
<keyword evidence="5" id="KW-0548">Nucleotidyltransferase</keyword>
<keyword evidence="3" id="KW-0240">DNA-directed RNA polymerase</keyword>
<dbReference type="FunFam" id="1.10.287.280:FF:000001">
    <property type="entry name" value="DNA-directed RNA polymerase"/>
    <property type="match status" value="1"/>
</dbReference>
<dbReference type="GO" id="GO:0034245">
    <property type="term" value="C:mitochondrial DNA-directed RNA polymerase complex"/>
    <property type="evidence" value="ECO:0007669"/>
    <property type="project" value="TreeGrafter"/>
</dbReference>
<evidence type="ECO:0000256" key="8">
    <source>
        <dbReference type="ARBA" id="ARBA00048552"/>
    </source>
</evidence>
<dbReference type="GO" id="GO:0006390">
    <property type="term" value="P:mitochondrial transcription"/>
    <property type="evidence" value="ECO:0007669"/>
    <property type="project" value="TreeGrafter"/>
</dbReference>
<dbReference type="GO" id="GO:0003899">
    <property type="term" value="F:DNA-directed RNA polymerase activity"/>
    <property type="evidence" value="ECO:0007669"/>
    <property type="project" value="UniProtKB-EC"/>
</dbReference>
<accession>A0A8I2YG82</accession>
<keyword evidence="4" id="KW-0808">Transferase</keyword>
<gene>
    <name evidence="10" type="ORF">JVT61DRAFT_9600</name>
</gene>
<evidence type="ECO:0000313" key="11">
    <source>
        <dbReference type="Proteomes" id="UP000683000"/>
    </source>
</evidence>
<evidence type="ECO:0000256" key="6">
    <source>
        <dbReference type="ARBA" id="ARBA00022946"/>
    </source>
</evidence>
<dbReference type="Pfam" id="PF00940">
    <property type="entry name" value="RNA_pol"/>
    <property type="match status" value="1"/>
</dbReference>
<evidence type="ECO:0000256" key="4">
    <source>
        <dbReference type="ARBA" id="ARBA00022679"/>
    </source>
</evidence>
<dbReference type="EC" id="2.7.7.6" evidence="2"/>
<dbReference type="Gene3D" id="1.10.287.280">
    <property type="match status" value="1"/>
</dbReference>
<dbReference type="PANTHER" id="PTHR10102">
    <property type="entry name" value="DNA-DIRECTED RNA POLYMERASE, MITOCHONDRIAL"/>
    <property type="match status" value="1"/>
</dbReference>
<evidence type="ECO:0000256" key="3">
    <source>
        <dbReference type="ARBA" id="ARBA00022478"/>
    </source>
</evidence>
<evidence type="ECO:0000313" key="10">
    <source>
        <dbReference type="EMBL" id="KAG6371384.1"/>
    </source>
</evidence>
<evidence type="ECO:0000256" key="1">
    <source>
        <dbReference type="ARBA" id="ARBA00009493"/>
    </source>
</evidence>
<dbReference type="EMBL" id="JAGFBS010000035">
    <property type="protein sequence ID" value="KAG6371384.1"/>
    <property type="molecule type" value="Genomic_DNA"/>
</dbReference>
<dbReference type="InterPro" id="IPR046950">
    <property type="entry name" value="DNA-dir_Rpol_C_phage-type"/>
</dbReference>
<evidence type="ECO:0000256" key="2">
    <source>
        <dbReference type="ARBA" id="ARBA00012418"/>
    </source>
</evidence>
<dbReference type="PANTHER" id="PTHR10102:SF0">
    <property type="entry name" value="DNA-DIRECTED RNA POLYMERASE, MITOCHONDRIAL"/>
    <property type="match status" value="1"/>
</dbReference>
<evidence type="ECO:0000256" key="7">
    <source>
        <dbReference type="ARBA" id="ARBA00023163"/>
    </source>
</evidence>
<dbReference type="InterPro" id="IPR043502">
    <property type="entry name" value="DNA/RNA_pol_sf"/>
</dbReference>
<protein>
    <recommendedName>
        <fullName evidence="2">DNA-directed RNA polymerase</fullName>
        <ecNumber evidence="2">2.7.7.6</ecNumber>
    </recommendedName>
</protein>
<dbReference type="AlphaFoldDB" id="A0A8I2YG82"/>
<dbReference type="PROSITE" id="PS00900">
    <property type="entry name" value="RNA_POL_PHAGE_1"/>
    <property type="match status" value="1"/>
</dbReference>
<dbReference type="GO" id="GO:0001018">
    <property type="term" value="F:mitochondrial promoter sequence-specific DNA binding"/>
    <property type="evidence" value="ECO:0007669"/>
    <property type="project" value="TreeGrafter"/>
</dbReference>
<sequence>MFAEAKPFGERGFHWLKVHLANLYRFDKGSFDERVAFVMNHLDDIYDSAKNPLEGRHWWTKADDPWQCLATCMELCAALESEDPHAYMSTLPVHQDGTCNGLQHYAVLGGDGKGTAQVNLAATD</sequence>
<keyword evidence="6" id="KW-0809">Transit peptide</keyword>
<organism evidence="10 11">
    <name type="scientific">Boletus reticuloceps</name>
    <dbReference type="NCBI Taxonomy" id="495285"/>
    <lineage>
        <taxon>Eukaryota</taxon>
        <taxon>Fungi</taxon>
        <taxon>Dikarya</taxon>
        <taxon>Basidiomycota</taxon>
        <taxon>Agaricomycotina</taxon>
        <taxon>Agaricomycetes</taxon>
        <taxon>Agaricomycetidae</taxon>
        <taxon>Boletales</taxon>
        <taxon>Boletineae</taxon>
        <taxon>Boletaceae</taxon>
        <taxon>Boletoideae</taxon>
        <taxon>Boletus</taxon>
    </lineage>
</organism>
<feature type="domain" description="DNA-directed RNA polymerase C-terminal" evidence="9">
    <location>
        <begin position="6"/>
        <end position="123"/>
    </location>
</feature>
<proteinExistence type="inferred from homology"/>
<reference evidence="10" key="1">
    <citation type="submission" date="2021-03" db="EMBL/GenBank/DDBJ databases">
        <title>Evolutionary innovations through gain and loss of genes in the ectomycorrhizal Boletales.</title>
        <authorList>
            <person name="Wu G."/>
            <person name="Miyauchi S."/>
            <person name="Morin E."/>
            <person name="Yang Z.-L."/>
            <person name="Xu J."/>
            <person name="Martin F.M."/>
        </authorList>
    </citation>
    <scope>NUCLEOTIDE SEQUENCE</scope>
    <source>
        <strain evidence="10">BR01</strain>
    </source>
</reference>
<evidence type="ECO:0000256" key="5">
    <source>
        <dbReference type="ARBA" id="ARBA00022695"/>
    </source>
</evidence>
<dbReference type="InterPro" id="IPR002092">
    <property type="entry name" value="DNA-dir_Rpol_phage-type"/>
</dbReference>
<comment type="catalytic activity">
    <reaction evidence="8">
        <text>RNA(n) + a ribonucleoside 5'-triphosphate = RNA(n+1) + diphosphate</text>
        <dbReference type="Rhea" id="RHEA:21248"/>
        <dbReference type="Rhea" id="RHEA-COMP:14527"/>
        <dbReference type="Rhea" id="RHEA-COMP:17342"/>
        <dbReference type="ChEBI" id="CHEBI:33019"/>
        <dbReference type="ChEBI" id="CHEBI:61557"/>
        <dbReference type="ChEBI" id="CHEBI:140395"/>
        <dbReference type="EC" id="2.7.7.6"/>
    </reaction>
</comment>
<name>A0A8I2YG82_9AGAM</name>
<keyword evidence="7" id="KW-0804">Transcription</keyword>
<dbReference type="OrthoDB" id="276422at2759"/>